<reference evidence="2" key="1">
    <citation type="submission" date="2018-05" db="EMBL/GenBank/DDBJ databases">
        <authorList>
            <person name="Lanie J.A."/>
            <person name="Ng W.-L."/>
            <person name="Kazmierczak K.M."/>
            <person name="Andrzejewski T.M."/>
            <person name="Davidsen T.M."/>
            <person name="Wayne K.J."/>
            <person name="Tettelin H."/>
            <person name="Glass J.I."/>
            <person name="Rusch D."/>
            <person name="Podicherti R."/>
            <person name="Tsui H.-C.T."/>
            <person name="Winkler M.E."/>
        </authorList>
    </citation>
    <scope>NUCLEOTIDE SEQUENCE</scope>
</reference>
<dbReference type="Gene3D" id="3.40.720.10">
    <property type="entry name" value="Alkaline Phosphatase, subunit A"/>
    <property type="match status" value="1"/>
</dbReference>
<dbReference type="PANTHER" id="PTHR43751">
    <property type="entry name" value="SULFATASE"/>
    <property type="match status" value="1"/>
</dbReference>
<evidence type="ECO:0000259" key="1">
    <source>
        <dbReference type="Pfam" id="PF00884"/>
    </source>
</evidence>
<gene>
    <name evidence="2" type="ORF">METZ01_LOCUS206797</name>
</gene>
<sequence length="170" mass="19536">MKPNILLIVIDSLRADRIFGKQKTASSPFIDSLIKKGVYFSNAITTSQYSSQAMQNIFTARFLLDDKTTKKRYTKIHSTSSLLSLLKKNGYNTYAITQESLSQQGLKETFDNEDLSFKGEDNLYNGLGERILKKLDCITSPWFFYIHPEDLHMPCVVPEELGYLKLTERY</sequence>
<dbReference type="SUPFAM" id="SSF53649">
    <property type="entry name" value="Alkaline phosphatase-like"/>
    <property type="match status" value="1"/>
</dbReference>
<protein>
    <recommendedName>
        <fullName evidence="1">Sulfatase N-terminal domain-containing protein</fullName>
    </recommendedName>
</protein>
<feature type="non-terminal residue" evidence="2">
    <location>
        <position position="170"/>
    </location>
</feature>
<dbReference type="EMBL" id="UINC01046216">
    <property type="protein sequence ID" value="SVB53943.1"/>
    <property type="molecule type" value="Genomic_DNA"/>
</dbReference>
<proteinExistence type="predicted"/>
<name>A0A382EVF2_9ZZZZ</name>
<feature type="domain" description="Sulfatase N-terminal" evidence="1">
    <location>
        <begin position="3"/>
        <end position="159"/>
    </location>
</feature>
<dbReference type="InterPro" id="IPR017850">
    <property type="entry name" value="Alkaline_phosphatase_core_sf"/>
</dbReference>
<dbReference type="Pfam" id="PF00884">
    <property type="entry name" value="Sulfatase"/>
    <property type="match status" value="1"/>
</dbReference>
<dbReference type="InterPro" id="IPR052701">
    <property type="entry name" value="GAG_Ulvan_Degrading_Sulfatases"/>
</dbReference>
<dbReference type="InterPro" id="IPR000917">
    <property type="entry name" value="Sulfatase_N"/>
</dbReference>
<accession>A0A382EVF2</accession>
<evidence type="ECO:0000313" key="2">
    <source>
        <dbReference type="EMBL" id="SVB53943.1"/>
    </source>
</evidence>
<dbReference type="PANTHER" id="PTHR43751:SF3">
    <property type="entry name" value="SULFATASE N-TERMINAL DOMAIN-CONTAINING PROTEIN"/>
    <property type="match status" value="1"/>
</dbReference>
<organism evidence="2">
    <name type="scientific">marine metagenome</name>
    <dbReference type="NCBI Taxonomy" id="408172"/>
    <lineage>
        <taxon>unclassified sequences</taxon>
        <taxon>metagenomes</taxon>
        <taxon>ecological metagenomes</taxon>
    </lineage>
</organism>
<dbReference type="AlphaFoldDB" id="A0A382EVF2"/>